<dbReference type="Proteomes" id="UP001223144">
    <property type="component" value="Unassembled WGS sequence"/>
</dbReference>
<sequence length="265" mass="28556">MSPTKPATPKASDTQKRQRVFPADFAEFVAATAAALGDGWAVDTDDKPHPGPSAYLAHPDGRRIGIKHLWRGEAVQTWALDVPPREFEEGDRDAESYADSLKHLSPGIRYNVGVHFSNNPPAATAARNIRTRLLPAFDGERPPLRAFPKKPARRTAGAEKNPAAANAPTSGDNPQPEQATATKAPAKTSRRTAKKTQTPAKATEPKKRTPAPRSRRATTTARATKAQDTKAQKSKPPPVTDQPQGAGRSSGRPAPASHWRIRDLS</sequence>
<feature type="compositionally biased region" description="Polar residues" evidence="1">
    <location>
        <begin position="169"/>
        <end position="181"/>
    </location>
</feature>
<accession>A0ABT6HL12</accession>
<evidence type="ECO:0000313" key="3">
    <source>
        <dbReference type="Proteomes" id="UP001223144"/>
    </source>
</evidence>
<protein>
    <submittedName>
        <fullName evidence="2">Uncharacterized protein</fullName>
    </submittedName>
</protein>
<gene>
    <name evidence="2" type="ORF">QCN29_11605</name>
</gene>
<reference evidence="2 3" key="1">
    <citation type="submission" date="2023-04" db="EMBL/GenBank/DDBJ databases">
        <title>Streptomyces chengmaiensis sp. nov. isolated from the stem of mangrove plant in Hainan.</title>
        <authorList>
            <person name="Huang X."/>
            <person name="Zhou S."/>
            <person name="Chu X."/>
            <person name="Xie Y."/>
            <person name="Lin Y."/>
        </authorList>
    </citation>
    <scope>NUCLEOTIDE SEQUENCE [LARGE SCALE GENOMIC DNA]</scope>
    <source>
        <strain evidence="2 3">HNM0663</strain>
    </source>
</reference>
<feature type="region of interest" description="Disordered" evidence="1">
    <location>
        <begin position="134"/>
        <end position="265"/>
    </location>
</feature>
<dbReference type="EMBL" id="JARWBG010000010">
    <property type="protein sequence ID" value="MDH2389428.1"/>
    <property type="molecule type" value="Genomic_DNA"/>
</dbReference>
<evidence type="ECO:0000256" key="1">
    <source>
        <dbReference type="SAM" id="MobiDB-lite"/>
    </source>
</evidence>
<comment type="caution">
    <text evidence="2">The sequence shown here is derived from an EMBL/GenBank/DDBJ whole genome shotgun (WGS) entry which is preliminary data.</text>
</comment>
<organism evidence="2 3">
    <name type="scientific">Streptomyces chengmaiensis</name>
    <dbReference type="NCBI Taxonomy" id="3040919"/>
    <lineage>
        <taxon>Bacteria</taxon>
        <taxon>Bacillati</taxon>
        <taxon>Actinomycetota</taxon>
        <taxon>Actinomycetes</taxon>
        <taxon>Kitasatosporales</taxon>
        <taxon>Streptomycetaceae</taxon>
        <taxon>Streptomyces</taxon>
    </lineage>
</organism>
<dbReference type="RefSeq" id="WP_279927775.1">
    <property type="nucleotide sequence ID" value="NZ_JARWBG010000010.1"/>
</dbReference>
<name>A0ABT6HL12_9ACTN</name>
<proteinExistence type="predicted"/>
<keyword evidence="3" id="KW-1185">Reference proteome</keyword>
<evidence type="ECO:0000313" key="2">
    <source>
        <dbReference type="EMBL" id="MDH2389428.1"/>
    </source>
</evidence>